<evidence type="ECO:0000256" key="3">
    <source>
        <dbReference type="SAM" id="MobiDB-lite"/>
    </source>
</evidence>
<feature type="compositionally biased region" description="Gly residues" evidence="3">
    <location>
        <begin position="60"/>
        <end position="71"/>
    </location>
</feature>
<evidence type="ECO:0000313" key="4">
    <source>
        <dbReference type="EMBL" id="CDP02118.1"/>
    </source>
</evidence>
<gene>
    <name evidence="4" type="ORF">GSCOC_T00039406001</name>
</gene>
<comment type="similarity">
    <text evidence="1">Belongs to the zinc-containing alcohol dehydrogenase family. Quinone oxidoreductase subfamily.</text>
</comment>
<dbReference type="PANTHER" id="PTHR44573">
    <property type="entry name" value="NADPH-DEPENDENT ALKENAL/ONE OXIDOREDUCTASE, CHLOROPLASTIC"/>
    <property type="match status" value="1"/>
</dbReference>
<dbReference type="PANTHER" id="PTHR44573:SF1">
    <property type="entry name" value="NADPH-DEPENDENT ALKENAL_ONE OXIDOREDUCTASE, CHLOROPLASTIC"/>
    <property type="match status" value="1"/>
</dbReference>
<reference evidence="5" key="1">
    <citation type="journal article" date="2014" name="Science">
        <title>The coffee genome provides insight into the convergent evolution of caffeine biosynthesis.</title>
        <authorList>
            <person name="Denoeud F."/>
            <person name="Carretero-Paulet L."/>
            <person name="Dereeper A."/>
            <person name="Droc G."/>
            <person name="Guyot R."/>
            <person name="Pietrella M."/>
            <person name="Zheng C."/>
            <person name="Alberti A."/>
            <person name="Anthony F."/>
            <person name="Aprea G."/>
            <person name="Aury J.M."/>
            <person name="Bento P."/>
            <person name="Bernard M."/>
            <person name="Bocs S."/>
            <person name="Campa C."/>
            <person name="Cenci A."/>
            <person name="Combes M.C."/>
            <person name="Crouzillat D."/>
            <person name="Da Silva C."/>
            <person name="Daddiego L."/>
            <person name="De Bellis F."/>
            <person name="Dussert S."/>
            <person name="Garsmeur O."/>
            <person name="Gayraud T."/>
            <person name="Guignon V."/>
            <person name="Jahn K."/>
            <person name="Jamilloux V."/>
            <person name="Joet T."/>
            <person name="Labadie K."/>
            <person name="Lan T."/>
            <person name="Leclercq J."/>
            <person name="Lepelley M."/>
            <person name="Leroy T."/>
            <person name="Li L.T."/>
            <person name="Librado P."/>
            <person name="Lopez L."/>
            <person name="Munoz A."/>
            <person name="Noel B."/>
            <person name="Pallavicini A."/>
            <person name="Perrotta G."/>
            <person name="Poncet V."/>
            <person name="Pot D."/>
            <person name="Priyono X."/>
            <person name="Rigoreau M."/>
            <person name="Rouard M."/>
            <person name="Rozas J."/>
            <person name="Tranchant-Dubreuil C."/>
            <person name="VanBuren R."/>
            <person name="Zhang Q."/>
            <person name="Andrade A.C."/>
            <person name="Argout X."/>
            <person name="Bertrand B."/>
            <person name="de Kochko A."/>
            <person name="Graziosi G."/>
            <person name="Henry R.J."/>
            <person name="Jayarama X."/>
            <person name="Ming R."/>
            <person name="Nagai C."/>
            <person name="Rounsley S."/>
            <person name="Sankoff D."/>
            <person name="Giuliano G."/>
            <person name="Albert V.A."/>
            <person name="Wincker P."/>
            <person name="Lashermes P."/>
        </authorList>
    </citation>
    <scope>NUCLEOTIDE SEQUENCE [LARGE SCALE GENOMIC DNA]</scope>
    <source>
        <strain evidence="5">cv. DH200-94</strain>
    </source>
</reference>
<protein>
    <submittedName>
        <fullName evidence="4">Uncharacterized protein</fullName>
    </submittedName>
</protein>
<accession>A0A068U3D5</accession>
<keyword evidence="2" id="KW-0560">Oxidoreductase</keyword>
<dbReference type="InParanoid" id="A0A068U3D5"/>
<dbReference type="PhylomeDB" id="A0A068U3D5"/>
<evidence type="ECO:0000256" key="2">
    <source>
        <dbReference type="ARBA" id="ARBA00023002"/>
    </source>
</evidence>
<keyword evidence="5" id="KW-1185">Reference proteome</keyword>
<dbReference type="Gene3D" id="3.40.50.720">
    <property type="entry name" value="NAD(P)-binding Rossmann-like Domain"/>
    <property type="match status" value="1"/>
</dbReference>
<dbReference type="Proteomes" id="UP000295252">
    <property type="component" value="Chromosome IX"/>
</dbReference>
<sequence length="136" mass="14125">MAGSFEATDSPSPTVAGYDVADVVVGVFFFLKNKYEDLPEKFDTVGESGRGIEAVKEGGGKGGDNPAGGASGSLPPASHNVFVVTSTVSVLKKLKPFVEEEKLKPVIGPKGPFPIEAFSHIQSGRATGTAIIYPMP</sequence>
<dbReference type="GO" id="GO:0016628">
    <property type="term" value="F:oxidoreductase activity, acting on the CH-CH group of donors, NAD or NADP as acceptor"/>
    <property type="evidence" value="ECO:0007669"/>
    <property type="project" value="InterPro"/>
</dbReference>
<dbReference type="InterPro" id="IPR044626">
    <property type="entry name" value="AOR-like"/>
</dbReference>
<proteinExistence type="inferred from homology"/>
<dbReference type="STRING" id="49390.A0A068U3D5"/>
<dbReference type="Gene3D" id="3.90.180.10">
    <property type="entry name" value="Medium-chain alcohol dehydrogenases, catalytic domain"/>
    <property type="match status" value="1"/>
</dbReference>
<dbReference type="Gramene" id="CDP02118">
    <property type="protein sequence ID" value="CDP02118"/>
    <property type="gene ID" value="GSCOC_T00039406001"/>
</dbReference>
<evidence type="ECO:0000313" key="5">
    <source>
        <dbReference type="Proteomes" id="UP000295252"/>
    </source>
</evidence>
<dbReference type="EMBL" id="HG739092">
    <property type="protein sequence ID" value="CDP02118.1"/>
    <property type="molecule type" value="Genomic_DNA"/>
</dbReference>
<evidence type="ECO:0000256" key="1">
    <source>
        <dbReference type="ARBA" id="ARBA00010371"/>
    </source>
</evidence>
<feature type="region of interest" description="Disordered" evidence="3">
    <location>
        <begin position="48"/>
        <end position="76"/>
    </location>
</feature>
<dbReference type="AlphaFoldDB" id="A0A068U3D5"/>
<organism evidence="4 5">
    <name type="scientific">Coffea canephora</name>
    <name type="common">Robusta coffee</name>
    <dbReference type="NCBI Taxonomy" id="49390"/>
    <lineage>
        <taxon>Eukaryota</taxon>
        <taxon>Viridiplantae</taxon>
        <taxon>Streptophyta</taxon>
        <taxon>Embryophyta</taxon>
        <taxon>Tracheophyta</taxon>
        <taxon>Spermatophyta</taxon>
        <taxon>Magnoliopsida</taxon>
        <taxon>eudicotyledons</taxon>
        <taxon>Gunneridae</taxon>
        <taxon>Pentapetalae</taxon>
        <taxon>asterids</taxon>
        <taxon>lamiids</taxon>
        <taxon>Gentianales</taxon>
        <taxon>Rubiaceae</taxon>
        <taxon>Ixoroideae</taxon>
        <taxon>Gardenieae complex</taxon>
        <taxon>Bertiereae - Coffeeae clade</taxon>
        <taxon>Coffeeae</taxon>
        <taxon>Coffea</taxon>
    </lineage>
</organism>
<name>A0A068U3D5_COFCA</name>